<name>A0ACC4EA63_PURLI</name>
<keyword evidence="2" id="KW-1185">Reference proteome</keyword>
<reference evidence="1" key="1">
    <citation type="submission" date="2024-12" db="EMBL/GenBank/DDBJ databases">
        <title>Comparative genomics and development of molecular markers within Purpureocillium lilacinum and among Purpureocillium species.</title>
        <authorList>
            <person name="Yeh Z.-Y."/>
            <person name="Ni N.-T."/>
            <person name="Lo P.-H."/>
            <person name="Mushyakhwo K."/>
            <person name="Lin C.-F."/>
            <person name="Nai Y.-S."/>
        </authorList>
    </citation>
    <scope>NUCLEOTIDE SEQUENCE</scope>
    <source>
        <strain evidence="1">NCHU-NPUST-175</strain>
    </source>
</reference>
<dbReference type="EMBL" id="JBGNUJ010000002">
    <property type="protein sequence ID" value="KAL3965218.1"/>
    <property type="molecule type" value="Genomic_DNA"/>
</dbReference>
<evidence type="ECO:0000313" key="2">
    <source>
        <dbReference type="Proteomes" id="UP001638806"/>
    </source>
</evidence>
<evidence type="ECO:0000313" key="1">
    <source>
        <dbReference type="EMBL" id="KAL3965218.1"/>
    </source>
</evidence>
<protein>
    <submittedName>
        <fullName evidence="1">Uncharacterized protein</fullName>
    </submittedName>
</protein>
<proteinExistence type="predicted"/>
<comment type="caution">
    <text evidence="1">The sequence shown here is derived from an EMBL/GenBank/DDBJ whole genome shotgun (WGS) entry which is preliminary data.</text>
</comment>
<gene>
    <name evidence="1" type="ORF">ACCO45_002222</name>
</gene>
<dbReference type="Proteomes" id="UP001638806">
    <property type="component" value="Unassembled WGS sequence"/>
</dbReference>
<sequence length="237" mass="26262">MRDFDLQVDANRRLGIVGDIGGKESSLGLALIRVLLPSHGRIELDGVDIASLRLDVLRQLVTVVPREPTLFSGSLRENLDPDMVQDEDRLYELLESLHVPQLLPGLDLDDYLPEGLSRAQKQIICIARAMLRQSLVLVLDEATSMFDSATDQRVQVALRDGIAAGTTVIAISQRLTTVADYDRIIVMTSSGGIAEDGPPMKLLDRYDERSDDDAVFRAMCKRAGKLRLMEHLAGLRR</sequence>
<organism evidence="1 2">
    <name type="scientific">Purpureocillium lilacinum</name>
    <name type="common">Paecilomyces lilacinus</name>
    <dbReference type="NCBI Taxonomy" id="33203"/>
    <lineage>
        <taxon>Eukaryota</taxon>
        <taxon>Fungi</taxon>
        <taxon>Dikarya</taxon>
        <taxon>Ascomycota</taxon>
        <taxon>Pezizomycotina</taxon>
        <taxon>Sordariomycetes</taxon>
        <taxon>Hypocreomycetidae</taxon>
        <taxon>Hypocreales</taxon>
        <taxon>Ophiocordycipitaceae</taxon>
        <taxon>Purpureocillium</taxon>
    </lineage>
</organism>
<accession>A0ACC4EA63</accession>